<reference evidence="1 2" key="1">
    <citation type="submission" date="2020-10" db="EMBL/GenBank/DDBJ databases">
        <title>Genome sequencing of Massilia sp. LPB0304.</title>
        <authorList>
            <person name="Kim J."/>
        </authorList>
    </citation>
    <scope>NUCLEOTIDE SEQUENCE [LARGE SCALE GENOMIC DNA]</scope>
    <source>
        <strain evidence="1 2">LPB0304</strain>
    </source>
</reference>
<proteinExistence type="predicted"/>
<keyword evidence="2" id="KW-1185">Reference proteome</keyword>
<organism evidence="1 2">
    <name type="scientific">Massilia litorea</name>
    <dbReference type="NCBI Taxonomy" id="2769491"/>
    <lineage>
        <taxon>Bacteria</taxon>
        <taxon>Pseudomonadati</taxon>
        <taxon>Pseudomonadota</taxon>
        <taxon>Betaproteobacteria</taxon>
        <taxon>Burkholderiales</taxon>
        <taxon>Oxalobacteraceae</taxon>
        <taxon>Telluria group</taxon>
        <taxon>Massilia</taxon>
    </lineage>
</organism>
<dbReference type="Proteomes" id="UP000593875">
    <property type="component" value="Chromosome"/>
</dbReference>
<protein>
    <recommendedName>
        <fullName evidence="3">Alpha/beta hydrolase</fullName>
    </recommendedName>
</protein>
<sequence>MPDTTRHNAPLVLASVQLKRNTPAEVVQARAPWREAMLEGYRRRNAVLDGIFYDIGVVTPTEAGTVAPWLAREGTLLIVPPSGAGALRLCATVPDFLAAGGAGTRILTVAGVGSSALGTAAFARNVADAFGEPVAALVSGYGLADLVTEAAGGWFWFGTLNRMRHAFEQVDDLFRGRAWDPMASMPASMNLARTSLDTRTLCTLLADPGTHFSLLVGHSKGNLVISEALYALRDDGADEGLDDLAIITMSAAIAMPPRYRRIIDVMGELDWFGAMNSNCAIPVEYHAKNAWHHTNTDLQWHLPVRQVLCDLRRTQGGALVH</sequence>
<evidence type="ECO:0000313" key="1">
    <source>
        <dbReference type="EMBL" id="QOL47974.1"/>
    </source>
</evidence>
<dbReference type="AlphaFoldDB" id="A0A7L9TYY3"/>
<dbReference type="RefSeq" id="WP_193685027.1">
    <property type="nucleotide sequence ID" value="NZ_CP062941.1"/>
</dbReference>
<dbReference type="KEGG" id="mlir:LPB04_13190"/>
<dbReference type="EMBL" id="CP062941">
    <property type="protein sequence ID" value="QOL47974.1"/>
    <property type="molecule type" value="Genomic_DNA"/>
</dbReference>
<evidence type="ECO:0008006" key="3">
    <source>
        <dbReference type="Google" id="ProtNLM"/>
    </source>
</evidence>
<gene>
    <name evidence="1" type="ORF">LPB04_13190</name>
</gene>
<name>A0A7L9TYY3_9BURK</name>
<evidence type="ECO:0000313" key="2">
    <source>
        <dbReference type="Proteomes" id="UP000593875"/>
    </source>
</evidence>
<accession>A0A7L9TYY3</accession>